<comment type="caution">
    <text evidence="1">The sequence shown here is derived from an EMBL/GenBank/DDBJ whole genome shotgun (WGS) entry which is preliminary data.</text>
</comment>
<sequence>MSLTNHQTLEPMLAASLGLNTPASPPSSNGGSGSSAGSAAKFPQPMNMNISINGPPTRKRSSSKTQTNYNPINNTPISSLQSPPPETINELPVQELQKHVHVVKLASPGSAPSEYLKILSIPNAPESLKIGRQNTPKATNKITDGFFDSRVLSRNHAELFMKNNVLYLKDLKSSNGTFINDEKLEPFKEYHLKIGDKIDLGTTLESQVAHKKITCIVSEFSYISLEDYESEVNSIMSKGDLQNKRLELFNSSLDALIFGELIEDQEDNFLSDLLNDVHTIEKKSLKKDVKFIPGLTVKPSNNIQDIIRKLVISTNNEYLQQQRLKQIGKFLKNYNKVITKSSTYSLKLHEVDGQSKESEKAAMKWQLAASKSEERMRKMDMELNMIRSHLSSARSKEAEANRISEENARLKAKLDRKKKDINELSARLEDSQRTIDTLRHLEKEFTSIQETNKKLELELQETNALLKSLSEKDALKTFTADPADPTPVPKSGFDISDLAMDDSDSSSDDSNDSESGSEKEDDEEEEDDKEDDEDNENDEGDVSEEPIQANGHDHHSKSEIDVDGDRNNGNDVTKVNGTDAKEAFSDKQLGHKDKNVTSSNNKNNNENLI</sequence>
<keyword evidence="2" id="KW-1185">Reference proteome</keyword>
<dbReference type="Proteomes" id="UP001165064">
    <property type="component" value="Unassembled WGS sequence"/>
</dbReference>
<reference evidence="1" key="1">
    <citation type="submission" date="2023-04" db="EMBL/GenBank/DDBJ databases">
        <title>Ambrosiozyma monospora NBRC 10751.</title>
        <authorList>
            <person name="Ichikawa N."/>
            <person name="Sato H."/>
            <person name="Tonouchi N."/>
        </authorList>
    </citation>
    <scope>NUCLEOTIDE SEQUENCE</scope>
    <source>
        <strain evidence="1">NBRC 10751</strain>
    </source>
</reference>
<organism evidence="1 2">
    <name type="scientific">Ambrosiozyma monospora</name>
    <name type="common">Yeast</name>
    <name type="synonym">Endomycopsis monosporus</name>
    <dbReference type="NCBI Taxonomy" id="43982"/>
    <lineage>
        <taxon>Eukaryota</taxon>
        <taxon>Fungi</taxon>
        <taxon>Dikarya</taxon>
        <taxon>Ascomycota</taxon>
        <taxon>Saccharomycotina</taxon>
        <taxon>Pichiomycetes</taxon>
        <taxon>Pichiales</taxon>
        <taxon>Pichiaceae</taxon>
        <taxon>Ambrosiozyma</taxon>
    </lineage>
</organism>
<name>A0ACB5T541_AMBMO</name>
<protein>
    <submittedName>
        <fullName evidence="1">Unnamed protein product</fullName>
    </submittedName>
</protein>
<proteinExistence type="predicted"/>
<dbReference type="EMBL" id="BSXS01003700">
    <property type="protein sequence ID" value="GME81789.1"/>
    <property type="molecule type" value="Genomic_DNA"/>
</dbReference>
<gene>
    <name evidence="1" type="ORF">Amon02_000514600</name>
</gene>
<accession>A0ACB5T541</accession>
<evidence type="ECO:0000313" key="1">
    <source>
        <dbReference type="EMBL" id="GME81789.1"/>
    </source>
</evidence>
<evidence type="ECO:0000313" key="2">
    <source>
        <dbReference type="Proteomes" id="UP001165064"/>
    </source>
</evidence>